<feature type="domain" description="Ketoreductase" evidence="3">
    <location>
        <begin position="7"/>
        <end position="172"/>
    </location>
</feature>
<evidence type="ECO:0000313" key="5">
    <source>
        <dbReference type="Proteomes" id="UP000054893"/>
    </source>
</evidence>
<reference evidence="4 5" key="1">
    <citation type="submission" date="2016-01" db="EMBL/GenBank/DDBJ databases">
        <authorList>
            <person name="Oliw E.H."/>
        </authorList>
    </citation>
    <scope>NUCLEOTIDE SEQUENCE [LARGE SCALE GENOMIC DNA]</scope>
    <source>
        <strain evidence="4">LMG 22029</strain>
    </source>
</reference>
<dbReference type="Pfam" id="PF13561">
    <property type="entry name" value="adh_short_C2"/>
    <property type="match status" value="1"/>
</dbReference>
<dbReference type="InterPro" id="IPR020904">
    <property type="entry name" value="Sc_DH/Rdtase_CS"/>
</dbReference>
<dbReference type="SUPFAM" id="SSF51735">
    <property type="entry name" value="NAD(P)-binding Rossmann-fold domains"/>
    <property type="match status" value="1"/>
</dbReference>
<dbReference type="PANTHER" id="PTHR42879:SF2">
    <property type="entry name" value="3-OXOACYL-[ACYL-CARRIER-PROTEIN] REDUCTASE FABG"/>
    <property type="match status" value="1"/>
</dbReference>
<dbReference type="PRINTS" id="PR00081">
    <property type="entry name" value="GDHRDH"/>
</dbReference>
<dbReference type="PRINTS" id="PR00080">
    <property type="entry name" value="SDRFAMILY"/>
</dbReference>
<dbReference type="PROSITE" id="PS00061">
    <property type="entry name" value="ADH_SHORT"/>
    <property type="match status" value="1"/>
</dbReference>
<dbReference type="CDD" id="cd05233">
    <property type="entry name" value="SDR_c"/>
    <property type="match status" value="1"/>
</dbReference>
<dbReference type="EMBL" id="FCOC02000001">
    <property type="protein sequence ID" value="SAL09493.1"/>
    <property type="molecule type" value="Genomic_DNA"/>
</dbReference>
<name>A0A158EPT9_CABSO</name>
<dbReference type="GO" id="GO:0032787">
    <property type="term" value="P:monocarboxylic acid metabolic process"/>
    <property type="evidence" value="ECO:0007669"/>
    <property type="project" value="UniProtKB-ARBA"/>
</dbReference>
<accession>A0A158EPT9</accession>
<evidence type="ECO:0000313" key="4">
    <source>
        <dbReference type="EMBL" id="SAL09493.1"/>
    </source>
</evidence>
<keyword evidence="2" id="KW-0560">Oxidoreductase</keyword>
<dbReference type="InterPro" id="IPR002347">
    <property type="entry name" value="SDR_fam"/>
</dbReference>
<dbReference type="SMART" id="SM00822">
    <property type="entry name" value="PKS_KR"/>
    <property type="match status" value="1"/>
</dbReference>
<evidence type="ECO:0000256" key="1">
    <source>
        <dbReference type="ARBA" id="ARBA00006484"/>
    </source>
</evidence>
<dbReference type="OrthoDB" id="8665216at2"/>
<dbReference type="InterPro" id="IPR036291">
    <property type="entry name" value="NAD(P)-bd_dom_sf"/>
</dbReference>
<dbReference type="InterPro" id="IPR050259">
    <property type="entry name" value="SDR"/>
</dbReference>
<dbReference type="FunFam" id="3.40.50.720:FF:000173">
    <property type="entry name" value="3-oxoacyl-[acyl-carrier protein] reductase"/>
    <property type="match status" value="1"/>
</dbReference>
<comment type="similarity">
    <text evidence="1">Belongs to the short-chain dehydrogenases/reductases (SDR) family.</text>
</comment>
<sequence length="241" mass="25434">MTQPTQRTFLITGATKGIGLALGKRLASAGHRVVGLARSEADFPGELVTVDLGDRAATDAVLQDLTRRFAFDGVVNNVGLVKPQRIGHVDLGSLDDVLAVNLHPAVQTVQALLPGMRSRSWGRVVNISSLTILGMTERTAYAAAKAALVSFARSWALELADTGITVNAVAPGPTETELFRANNRPGSEGERRYLSVVPMGRFGKPDEIAATIAFLLSDDAAFMTGQTLYVDGGASIGKLGF</sequence>
<evidence type="ECO:0000256" key="2">
    <source>
        <dbReference type="ARBA" id="ARBA00023002"/>
    </source>
</evidence>
<dbReference type="AlphaFoldDB" id="A0A158EPT9"/>
<dbReference type="PANTHER" id="PTHR42879">
    <property type="entry name" value="3-OXOACYL-(ACYL-CARRIER-PROTEIN) REDUCTASE"/>
    <property type="match status" value="1"/>
</dbReference>
<dbReference type="Proteomes" id="UP000054893">
    <property type="component" value="Unassembled WGS sequence"/>
</dbReference>
<protein>
    <submittedName>
        <fullName evidence="4">Short chain dehydrogenase</fullName>
    </submittedName>
</protein>
<dbReference type="NCBIfam" id="NF005753">
    <property type="entry name" value="PRK07577.1"/>
    <property type="match status" value="1"/>
</dbReference>
<dbReference type="Gene3D" id="3.40.50.720">
    <property type="entry name" value="NAD(P)-binding Rossmann-like Domain"/>
    <property type="match status" value="1"/>
</dbReference>
<proteinExistence type="inferred from homology"/>
<dbReference type="GO" id="GO:0016491">
    <property type="term" value="F:oxidoreductase activity"/>
    <property type="evidence" value="ECO:0007669"/>
    <property type="project" value="UniProtKB-KW"/>
</dbReference>
<dbReference type="RefSeq" id="WP_060816713.1">
    <property type="nucleotide sequence ID" value="NZ_FCOC02000001.1"/>
</dbReference>
<evidence type="ECO:0000259" key="3">
    <source>
        <dbReference type="SMART" id="SM00822"/>
    </source>
</evidence>
<dbReference type="InterPro" id="IPR057326">
    <property type="entry name" value="KR_dom"/>
</dbReference>
<gene>
    <name evidence="4" type="ORF">AWB64_00153</name>
</gene>
<organism evidence="4 5">
    <name type="scientific">Caballeronia sordidicola</name>
    <name type="common">Burkholderia sordidicola</name>
    <dbReference type="NCBI Taxonomy" id="196367"/>
    <lineage>
        <taxon>Bacteria</taxon>
        <taxon>Pseudomonadati</taxon>
        <taxon>Pseudomonadota</taxon>
        <taxon>Betaproteobacteria</taxon>
        <taxon>Burkholderiales</taxon>
        <taxon>Burkholderiaceae</taxon>
        <taxon>Caballeronia</taxon>
    </lineage>
</organism>